<protein>
    <submittedName>
        <fullName evidence="2">Uncharacterized protein</fullName>
    </submittedName>
</protein>
<comment type="caution">
    <text evidence="2">The sequence shown here is derived from an EMBL/GenBank/DDBJ whole genome shotgun (WGS) entry which is preliminary data.</text>
</comment>
<dbReference type="Gene3D" id="3.30.70.1230">
    <property type="entry name" value="Nucleotide cyclase"/>
    <property type="match status" value="1"/>
</dbReference>
<feature type="compositionally biased region" description="Low complexity" evidence="1">
    <location>
        <begin position="420"/>
        <end position="431"/>
    </location>
</feature>
<dbReference type="AlphaFoldDB" id="A0A150H5I4"/>
<feature type="region of interest" description="Disordered" evidence="1">
    <location>
        <begin position="142"/>
        <end position="167"/>
    </location>
</feature>
<feature type="compositionally biased region" description="Gly residues" evidence="1">
    <location>
        <begin position="378"/>
        <end position="392"/>
    </location>
</feature>
<dbReference type="Proteomes" id="UP000075714">
    <property type="component" value="Unassembled WGS sequence"/>
</dbReference>
<feature type="region of interest" description="Disordered" evidence="1">
    <location>
        <begin position="1"/>
        <end position="31"/>
    </location>
</feature>
<reference evidence="3" key="1">
    <citation type="journal article" date="2016" name="Nat. Commun.">
        <title>The Gonium pectorale genome demonstrates co-option of cell cycle regulation during the evolution of multicellularity.</title>
        <authorList>
            <person name="Hanschen E.R."/>
            <person name="Marriage T.N."/>
            <person name="Ferris P.J."/>
            <person name="Hamaji T."/>
            <person name="Toyoda A."/>
            <person name="Fujiyama A."/>
            <person name="Neme R."/>
            <person name="Noguchi H."/>
            <person name="Minakuchi Y."/>
            <person name="Suzuki M."/>
            <person name="Kawai-Toyooka H."/>
            <person name="Smith D.R."/>
            <person name="Sparks H."/>
            <person name="Anderson J."/>
            <person name="Bakaric R."/>
            <person name="Luria V."/>
            <person name="Karger A."/>
            <person name="Kirschner M.W."/>
            <person name="Durand P.M."/>
            <person name="Michod R.E."/>
            <person name="Nozaki H."/>
            <person name="Olson B.J."/>
        </authorList>
    </citation>
    <scope>NUCLEOTIDE SEQUENCE [LARGE SCALE GENOMIC DNA]</scope>
    <source>
        <strain evidence="3">NIES-2863</strain>
    </source>
</reference>
<evidence type="ECO:0000313" key="2">
    <source>
        <dbReference type="EMBL" id="KXZ56880.1"/>
    </source>
</evidence>
<feature type="region of interest" description="Disordered" evidence="1">
    <location>
        <begin position="375"/>
        <end position="394"/>
    </location>
</feature>
<feature type="compositionally biased region" description="Polar residues" evidence="1">
    <location>
        <begin position="443"/>
        <end position="464"/>
    </location>
</feature>
<name>A0A150H5I4_GONPE</name>
<sequence>MEPAAAGRLGDGGSSEWTGERLSPSIASSSPLRAWFSRPEPVLETASEQEEWLVRVRGLRVQVGIDSGPVTWVVPQPAAVLSYGGSVARKSRKLALAARPGQVLLSKRACAELVTDQIIDAAAAMSGGGGAAAASDAAAAASDALTRPPPRGHATQARSSAAGTAPRMWEASGEIELAVPPESLASPRIPDLDAAVLAQASAPLSPRQALPPASPQPRPVAVARVPLGRKNKSAGSKIFVCSNTTYTTTGSNSSANLELSGMLASELLASEQQPAARHASLRTMHPGGGEGAAISGASVAWGPAAATASRSAFAARSLGHPPGPAPLVPPINQDGHAPGGHGFGADAAAQEAQIRSASGTECRQPIAEPDAVWRAGGSHYGTGTGTGAGGDVGATRPLRLPASALSVFRVAAASLGHSAAAGGSAHSAGSPPLLPSADRATWGPSSRAGSIPRTGSSGHSSNNPAALWEVDDLLSPRGSREGRSSWAQFQGSLSAAALPHTSERSGPCSADSALGGGGGGGSRGGAAGVRGGAGGRGSMDTAADVVLTLGIDLAFVSDSRHSSSHRLRHAGGST</sequence>
<dbReference type="InterPro" id="IPR029787">
    <property type="entry name" value="Nucleotide_cyclase"/>
</dbReference>
<feature type="compositionally biased region" description="Gly residues" evidence="1">
    <location>
        <begin position="514"/>
        <end position="537"/>
    </location>
</feature>
<proteinExistence type="predicted"/>
<evidence type="ECO:0000256" key="1">
    <source>
        <dbReference type="SAM" id="MobiDB-lite"/>
    </source>
</evidence>
<dbReference type="EMBL" id="LSYV01000002">
    <property type="protein sequence ID" value="KXZ56880.1"/>
    <property type="molecule type" value="Genomic_DNA"/>
</dbReference>
<feature type="region of interest" description="Disordered" evidence="1">
    <location>
        <begin position="497"/>
        <end position="539"/>
    </location>
</feature>
<feature type="region of interest" description="Disordered" evidence="1">
    <location>
        <begin position="420"/>
        <end position="464"/>
    </location>
</feature>
<organism evidence="2 3">
    <name type="scientific">Gonium pectorale</name>
    <name type="common">Green alga</name>
    <dbReference type="NCBI Taxonomy" id="33097"/>
    <lineage>
        <taxon>Eukaryota</taxon>
        <taxon>Viridiplantae</taxon>
        <taxon>Chlorophyta</taxon>
        <taxon>core chlorophytes</taxon>
        <taxon>Chlorophyceae</taxon>
        <taxon>CS clade</taxon>
        <taxon>Chlamydomonadales</taxon>
        <taxon>Volvocaceae</taxon>
        <taxon>Gonium</taxon>
    </lineage>
</organism>
<dbReference type="SUPFAM" id="SSF55073">
    <property type="entry name" value="Nucleotide cyclase"/>
    <property type="match status" value="1"/>
</dbReference>
<keyword evidence="3" id="KW-1185">Reference proteome</keyword>
<evidence type="ECO:0000313" key="3">
    <source>
        <dbReference type="Proteomes" id="UP000075714"/>
    </source>
</evidence>
<gene>
    <name evidence="2" type="ORF">GPECTOR_1g794</name>
</gene>
<accession>A0A150H5I4</accession>